<sequence length="349" mass="35996">MSRPDARPARPGPAPPPFRAELRVRADDPDGWRRLGDTLARWLAQRGGRRVAVVCIGTDRSTGDALGPLVGTLLDRHRPLPREAVELLGTLDEPVHAGNLDQALARLAALGPGTTVLAIDACLGRSENVGTISAGRGALQPGAGVNKSLPAVGHLFVTGTVNVGGFMEYFVLQNTRLGLVLRMAEAIAAGVAWGLRLYLGQSPESDGDRGTAGHPGGLPPDGAPAVGDEGDRGPLKEWAAREGRRPAGARGMDALPAGPRPRALAGAAAATVAAASPSRTEAGRWHRGSGEEDDPGGIGARRTGSAPTAPGAPPALGSRTGYAVDDDPAGRGAPWLPESCRLRLGRLWR</sequence>
<accession>A0ABZ0QPZ9</accession>
<evidence type="ECO:0000313" key="3">
    <source>
        <dbReference type="Proteomes" id="UP001304683"/>
    </source>
</evidence>
<dbReference type="SUPFAM" id="SSF53163">
    <property type="entry name" value="HybD-like"/>
    <property type="match status" value="1"/>
</dbReference>
<reference evidence="2 3" key="1">
    <citation type="submission" date="2023-08" db="EMBL/GenBank/DDBJ databases">
        <title>Genome sequence of Thermaerobacter compostii strain Ins1, a spore-forming filamentous bacterium isolated from a deep geothermal reservoir.</title>
        <authorList>
            <person name="Bregnard D."/>
            <person name="Gonzalez D."/>
            <person name="Junier P."/>
        </authorList>
    </citation>
    <scope>NUCLEOTIDE SEQUENCE [LARGE SCALE GENOMIC DNA]</scope>
    <source>
        <strain evidence="2 3">Ins1</strain>
    </source>
</reference>
<keyword evidence="2" id="KW-0645">Protease</keyword>
<name>A0ABZ0QPZ9_9FIRM</name>
<evidence type="ECO:0000256" key="1">
    <source>
        <dbReference type="SAM" id="MobiDB-lite"/>
    </source>
</evidence>
<evidence type="ECO:0000313" key="2">
    <source>
        <dbReference type="EMBL" id="WPD19103.1"/>
    </source>
</evidence>
<protein>
    <submittedName>
        <fullName evidence="2">Spore protease YyaC</fullName>
    </submittedName>
</protein>
<keyword evidence="3" id="KW-1185">Reference proteome</keyword>
<dbReference type="NCBIfam" id="TIGR02841">
    <property type="entry name" value="spore_YyaC"/>
    <property type="match status" value="1"/>
</dbReference>
<dbReference type="EMBL" id="CP132508">
    <property type="protein sequence ID" value="WPD19103.1"/>
    <property type="molecule type" value="Genomic_DNA"/>
</dbReference>
<dbReference type="GO" id="GO:0008233">
    <property type="term" value="F:peptidase activity"/>
    <property type="evidence" value="ECO:0007669"/>
    <property type="project" value="UniProtKB-KW"/>
</dbReference>
<organism evidence="2 3">
    <name type="scientific">Thermaerobacter composti</name>
    <dbReference type="NCBI Taxonomy" id="554949"/>
    <lineage>
        <taxon>Bacteria</taxon>
        <taxon>Bacillati</taxon>
        <taxon>Bacillota</taxon>
        <taxon>Clostridia</taxon>
        <taxon>Eubacteriales</taxon>
        <taxon>Clostridiales Family XVII. Incertae Sedis</taxon>
        <taxon>Thermaerobacter</taxon>
    </lineage>
</organism>
<dbReference type="Proteomes" id="UP001304683">
    <property type="component" value="Chromosome"/>
</dbReference>
<dbReference type="InterPro" id="IPR023430">
    <property type="entry name" value="Pept_HybD-like_dom_sf"/>
</dbReference>
<feature type="region of interest" description="Disordered" evidence="1">
    <location>
        <begin position="204"/>
        <end position="337"/>
    </location>
</feature>
<feature type="compositionally biased region" description="Basic and acidic residues" evidence="1">
    <location>
        <begin position="281"/>
        <end position="290"/>
    </location>
</feature>
<feature type="compositionally biased region" description="Basic and acidic residues" evidence="1">
    <location>
        <begin position="229"/>
        <end position="245"/>
    </location>
</feature>
<dbReference type="RefSeq" id="WP_167758840.1">
    <property type="nucleotide sequence ID" value="NZ_CP132508.1"/>
</dbReference>
<feature type="compositionally biased region" description="Low complexity" evidence="1">
    <location>
        <begin position="246"/>
        <end position="280"/>
    </location>
</feature>
<dbReference type="Pfam" id="PF06866">
    <property type="entry name" value="DUF1256"/>
    <property type="match status" value="1"/>
</dbReference>
<proteinExistence type="predicted"/>
<dbReference type="InterPro" id="IPR009665">
    <property type="entry name" value="YyaC"/>
</dbReference>
<dbReference type="GO" id="GO:0006508">
    <property type="term" value="P:proteolysis"/>
    <property type="evidence" value="ECO:0007669"/>
    <property type="project" value="UniProtKB-KW"/>
</dbReference>
<keyword evidence="2" id="KW-0378">Hydrolase</keyword>
<gene>
    <name evidence="2" type="primary">yyaC</name>
    <name evidence="2" type="ORF">Q5761_12315</name>
</gene>
<feature type="region of interest" description="Disordered" evidence="1">
    <location>
        <begin position="1"/>
        <end position="20"/>
    </location>
</feature>